<gene>
    <name evidence="1" type="ORF">EYF80_037235</name>
</gene>
<accession>A0A4Z2GG71</accession>
<comment type="caution">
    <text evidence="1">The sequence shown here is derived from an EMBL/GenBank/DDBJ whole genome shotgun (WGS) entry which is preliminary data.</text>
</comment>
<name>A0A4Z2GG71_9TELE</name>
<sequence length="154" mass="16149">MIGSGPPTHHAVLALTRGAHAVAGVGVGELSLEGSVLGARVPAPVVVVHVRLLAGVLHGVHVAFVSLGRGAVHAVHGPFVALLMPECRQLGAEGGWEAARFWKAGSLTSEKGSCTLTLLLDKIGSQSRFESERPDGASLRIELLCSVFERYLWT</sequence>
<keyword evidence="2" id="KW-1185">Reference proteome</keyword>
<dbReference type="EMBL" id="SRLO01000543">
    <property type="protein sequence ID" value="TNN52538.1"/>
    <property type="molecule type" value="Genomic_DNA"/>
</dbReference>
<dbReference type="AlphaFoldDB" id="A0A4Z2GG71"/>
<dbReference type="Proteomes" id="UP000314294">
    <property type="component" value="Unassembled WGS sequence"/>
</dbReference>
<protein>
    <submittedName>
        <fullName evidence="1">Uncharacterized protein</fullName>
    </submittedName>
</protein>
<evidence type="ECO:0000313" key="2">
    <source>
        <dbReference type="Proteomes" id="UP000314294"/>
    </source>
</evidence>
<reference evidence="1 2" key="1">
    <citation type="submission" date="2019-03" db="EMBL/GenBank/DDBJ databases">
        <title>First draft genome of Liparis tanakae, snailfish: a comprehensive survey of snailfish specific genes.</title>
        <authorList>
            <person name="Kim W."/>
            <person name="Song I."/>
            <person name="Jeong J.-H."/>
            <person name="Kim D."/>
            <person name="Kim S."/>
            <person name="Ryu S."/>
            <person name="Song J.Y."/>
            <person name="Lee S.K."/>
        </authorList>
    </citation>
    <scope>NUCLEOTIDE SEQUENCE [LARGE SCALE GENOMIC DNA]</scope>
    <source>
        <tissue evidence="1">Muscle</tissue>
    </source>
</reference>
<evidence type="ECO:0000313" key="1">
    <source>
        <dbReference type="EMBL" id="TNN52538.1"/>
    </source>
</evidence>
<organism evidence="1 2">
    <name type="scientific">Liparis tanakae</name>
    <name type="common">Tanaka's snailfish</name>
    <dbReference type="NCBI Taxonomy" id="230148"/>
    <lineage>
        <taxon>Eukaryota</taxon>
        <taxon>Metazoa</taxon>
        <taxon>Chordata</taxon>
        <taxon>Craniata</taxon>
        <taxon>Vertebrata</taxon>
        <taxon>Euteleostomi</taxon>
        <taxon>Actinopterygii</taxon>
        <taxon>Neopterygii</taxon>
        <taxon>Teleostei</taxon>
        <taxon>Neoteleostei</taxon>
        <taxon>Acanthomorphata</taxon>
        <taxon>Eupercaria</taxon>
        <taxon>Perciformes</taxon>
        <taxon>Cottioidei</taxon>
        <taxon>Cottales</taxon>
        <taxon>Liparidae</taxon>
        <taxon>Liparis</taxon>
    </lineage>
</organism>
<proteinExistence type="predicted"/>